<sequence>MDHAPIYVSDQIEKLIISRGYGSVCVCIFHPILQSLILSSNFGLWLRLMFVTVSIWRIFEDSVVIPT</sequence>
<dbReference type="EMBL" id="CH476738">
    <property type="protein sequence ID" value="EIE84669.1"/>
    <property type="molecule type" value="Genomic_DNA"/>
</dbReference>
<name>I1C889_RHIO9</name>
<evidence type="ECO:0000256" key="1">
    <source>
        <dbReference type="SAM" id="Phobius"/>
    </source>
</evidence>
<gene>
    <name evidence="2" type="ORF">RO3G_09379</name>
</gene>
<dbReference type="Proteomes" id="UP000009138">
    <property type="component" value="Unassembled WGS sequence"/>
</dbReference>
<dbReference type="VEuPathDB" id="FungiDB:RO3G_09379"/>
<evidence type="ECO:0000313" key="3">
    <source>
        <dbReference type="Proteomes" id="UP000009138"/>
    </source>
</evidence>
<keyword evidence="1" id="KW-0472">Membrane</keyword>
<organism evidence="2 3">
    <name type="scientific">Rhizopus delemar (strain RA 99-880 / ATCC MYA-4621 / FGSC 9543 / NRRL 43880)</name>
    <name type="common">Mucormycosis agent</name>
    <name type="synonym">Rhizopus arrhizus var. delemar</name>
    <dbReference type="NCBI Taxonomy" id="246409"/>
    <lineage>
        <taxon>Eukaryota</taxon>
        <taxon>Fungi</taxon>
        <taxon>Fungi incertae sedis</taxon>
        <taxon>Mucoromycota</taxon>
        <taxon>Mucoromycotina</taxon>
        <taxon>Mucoromycetes</taxon>
        <taxon>Mucorales</taxon>
        <taxon>Mucorineae</taxon>
        <taxon>Rhizopodaceae</taxon>
        <taxon>Rhizopus</taxon>
    </lineage>
</organism>
<protein>
    <submittedName>
        <fullName evidence="2">Uncharacterized protein</fullName>
    </submittedName>
</protein>
<keyword evidence="3" id="KW-1185">Reference proteome</keyword>
<dbReference type="RefSeq" id="XP_067520065.1">
    <property type="nucleotide sequence ID" value="XM_067663964.1"/>
</dbReference>
<dbReference type="InParanoid" id="I1C889"/>
<dbReference type="GeneID" id="93616345"/>
<feature type="transmembrane region" description="Helical" evidence="1">
    <location>
        <begin position="42"/>
        <end position="59"/>
    </location>
</feature>
<evidence type="ECO:0000313" key="2">
    <source>
        <dbReference type="EMBL" id="EIE84669.1"/>
    </source>
</evidence>
<accession>I1C889</accession>
<proteinExistence type="predicted"/>
<reference evidence="2 3" key="1">
    <citation type="journal article" date="2009" name="PLoS Genet.">
        <title>Genomic analysis of the basal lineage fungus Rhizopus oryzae reveals a whole-genome duplication.</title>
        <authorList>
            <person name="Ma L.-J."/>
            <person name="Ibrahim A.S."/>
            <person name="Skory C."/>
            <person name="Grabherr M.G."/>
            <person name="Burger G."/>
            <person name="Butler M."/>
            <person name="Elias M."/>
            <person name="Idnurm A."/>
            <person name="Lang B.F."/>
            <person name="Sone T."/>
            <person name="Abe A."/>
            <person name="Calvo S.E."/>
            <person name="Corrochano L.M."/>
            <person name="Engels R."/>
            <person name="Fu J."/>
            <person name="Hansberg W."/>
            <person name="Kim J.-M."/>
            <person name="Kodira C.D."/>
            <person name="Koehrsen M.J."/>
            <person name="Liu B."/>
            <person name="Miranda-Saavedra D."/>
            <person name="O'Leary S."/>
            <person name="Ortiz-Castellanos L."/>
            <person name="Poulter R."/>
            <person name="Rodriguez-Romero J."/>
            <person name="Ruiz-Herrera J."/>
            <person name="Shen Y.-Q."/>
            <person name="Zeng Q."/>
            <person name="Galagan J."/>
            <person name="Birren B.W."/>
            <person name="Cuomo C.A."/>
            <person name="Wickes B.L."/>
        </authorList>
    </citation>
    <scope>NUCLEOTIDE SEQUENCE [LARGE SCALE GENOMIC DNA]</scope>
    <source>
        <strain evidence="3">RA 99-880 / ATCC MYA-4621 / FGSC 9543 / NRRL 43880</strain>
    </source>
</reference>
<keyword evidence="1" id="KW-1133">Transmembrane helix</keyword>
<keyword evidence="1" id="KW-0812">Transmembrane</keyword>
<dbReference type="AlphaFoldDB" id="I1C889"/>